<gene>
    <name evidence="6" type="ORF">KDK95_10530</name>
</gene>
<dbReference type="Pfam" id="PF13305">
    <property type="entry name" value="TetR_C_33"/>
    <property type="match status" value="1"/>
</dbReference>
<dbReference type="RefSeq" id="WP_212517885.1">
    <property type="nucleotide sequence ID" value="NZ_JAGSOH010000022.1"/>
</dbReference>
<comment type="caution">
    <text evidence="6">The sequence shown here is derived from an EMBL/GenBank/DDBJ whole genome shotgun (WGS) entry which is preliminary data.</text>
</comment>
<dbReference type="Proteomes" id="UP000676325">
    <property type="component" value="Unassembled WGS sequence"/>
</dbReference>
<protein>
    <submittedName>
        <fullName evidence="6">TetR/AcrR family transcriptional regulator</fullName>
    </submittedName>
</protein>
<dbReference type="AlphaFoldDB" id="A0A941IH20"/>
<keyword evidence="3" id="KW-0804">Transcription</keyword>
<keyword evidence="7" id="KW-1185">Reference proteome</keyword>
<dbReference type="SUPFAM" id="SSF48498">
    <property type="entry name" value="Tetracyclin repressor-like, C-terminal domain"/>
    <property type="match status" value="1"/>
</dbReference>
<accession>A0A941IH20</accession>
<dbReference type="Gene3D" id="1.10.357.10">
    <property type="entry name" value="Tetracycline Repressor, domain 2"/>
    <property type="match status" value="1"/>
</dbReference>
<evidence type="ECO:0000256" key="2">
    <source>
        <dbReference type="ARBA" id="ARBA00023125"/>
    </source>
</evidence>
<dbReference type="EMBL" id="JAGSOH010000022">
    <property type="protein sequence ID" value="MBR7826739.1"/>
    <property type="molecule type" value="Genomic_DNA"/>
</dbReference>
<organism evidence="6 7">
    <name type="scientific">Actinospica acidithermotolerans</name>
    <dbReference type="NCBI Taxonomy" id="2828514"/>
    <lineage>
        <taxon>Bacteria</taxon>
        <taxon>Bacillati</taxon>
        <taxon>Actinomycetota</taxon>
        <taxon>Actinomycetes</taxon>
        <taxon>Catenulisporales</taxon>
        <taxon>Actinospicaceae</taxon>
        <taxon>Actinospica</taxon>
    </lineage>
</organism>
<name>A0A941IH20_9ACTN</name>
<dbReference type="Pfam" id="PF00440">
    <property type="entry name" value="TetR_N"/>
    <property type="match status" value="1"/>
</dbReference>
<evidence type="ECO:0000313" key="6">
    <source>
        <dbReference type="EMBL" id="MBR7826739.1"/>
    </source>
</evidence>
<dbReference type="InterPro" id="IPR025996">
    <property type="entry name" value="MT1864/Rv1816-like_C"/>
</dbReference>
<keyword evidence="1" id="KW-0805">Transcription regulation</keyword>
<dbReference type="InterPro" id="IPR036271">
    <property type="entry name" value="Tet_transcr_reg_TetR-rel_C_sf"/>
</dbReference>
<dbReference type="PROSITE" id="PS50977">
    <property type="entry name" value="HTH_TETR_2"/>
    <property type="match status" value="1"/>
</dbReference>
<evidence type="ECO:0000256" key="4">
    <source>
        <dbReference type="PROSITE-ProRule" id="PRU00335"/>
    </source>
</evidence>
<dbReference type="PANTHER" id="PTHR30055">
    <property type="entry name" value="HTH-TYPE TRANSCRIPTIONAL REGULATOR RUTR"/>
    <property type="match status" value="1"/>
</dbReference>
<evidence type="ECO:0000259" key="5">
    <source>
        <dbReference type="PROSITE" id="PS50977"/>
    </source>
</evidence>
<reference evidence="6" key="1">
    <citation type="submission" date="2021-04" db="EMBL/GenBank/DDBJ databases">
        <title>Genome based classification of Actinospica acidithermotolerans sp. nov., an actinobacterium isolated from an Indonesian hot spring.</title>
        <authorList>
            <person name="Kusuma A.B."/>
            <person name="Putra K.E."/>
            <person name="Nafisah S."/>
            <person name="Loh J."/>
            <person name="Nouioui I."/>
            <person name="Goodfellow M."/>
        </authorList>
    </citation>
    <scope>NUCLEOTIDE SEQUENCE</scope>
    <source>
        <strain evidence="6">MGRD01-02</strain>
    </source>
</reference>
<sequence>MANRSYHHGDLRAALLEQAGRTLREKGASALSLRELARDLNVSHAAPSRHFKDRRALLDAVALLGFARMAEALAKADPGPEAGFRARLEALARATVDFAVSERELIALMFSSKADTDALDDMHEAWMRLAAPVYAAIADGQRTGDVHAGDVERIAYSAFFTVHGVANLASIGVIPEADIDQALGDALDHLVRGLRP</sequence>
<evidence type="ECO:0000313" key="7">
    <source>
        <dbReference type="Proteomes" id="UP000676325"/>
    </source>
</evidence>
<evidence type="ECO:0000256" key="1">
    <source>
        <dbReference type="ARBA" id="ARBA00023015"/>
    </source>
</evidence>
<feature type="domain" description="HTH tetR-type" evidence="5">
    <location>
        <begin position="9"/>
        <end position="69"/>
    </location>
</feature>
<dbReference type="InterPro" id="IPR050109">
    <property type="entry name" value="HTH-type_TetR-like_transc_reg"/>
</dbReference>
<proteinExistence type="predicted"/>
<feature type="DNA-binding region" description="H-T-H motif" evidence="4">
    <location>
        <begin position="32"/>
        <end position="51"/>
    </location>
</feature>
<dbReference type="PANTHER" id="PTHR30055:SF220">
    <property type="entry name" value="TETR-FAMILY REGULATORY PROTEIN"/>
    <property type="match status" value="1"/>
</dbReference>
<dbReference type="GO" id="GO:0003700">
    <property type="term" value="F:DNA-binding transcription factor activity"/>
    <property type="evidence" value="ECO:0007669"/>
    <property type="project" value="TreeGrafter"/>
</dbReference>
<keyword evidence="2 4" id="KW-0238">DNA-binding</keyword>
<dbReference type="InterPro" id="IPR009057">
    <property type="entry name" value="Homeodomain-like_sf"/>
</dbReference>
<dbReference type="InterPro" id="IPR001647">
    <property type="entry name" value="HTH_TetR"/>
</dbReference>
<dbReference type="GO" id="GO:0000976">
    <property type="term" value="F:transcription cis-regulatory region binding"/>
    <property type="evidence" value="ECO:0007669"/>
    <property type="project" value="TreeGrafter"/>
</dbReference>
<evidence type="ECO:0000256" key="3">
    <source>
        <dbReference type="ARBA" id="ARBA00023163"/>
    </source>
</evidence>
<dbReference type="SUPFAM" id="SSF46689">
    <property type="entry name" value="Homeodomain-like"/>
    <property type="match status" value="1"/>
</dbReference>